<dbReference type="OrthoDB" id="1932905at2759"/>
<proteinExistence type="predicted"/>
<evidence type="ECO:0000313" key="2">
    <source>
        <dbReference type="EMBL" id="KAG1335160.1"/>
    </source>
</evidence>
<dbReference type="AlphaFoldDB" id="A0A8K0I3I6"/>
<organism evidence="2 3">
    <name type="scientific">Cocos nucifera</name>
    <name type="common">Coconut palm</name>
    <dbReference type="NCBI Taxonomy" id="13894"/>
    <lineage>
        <taxon>Eukaryota</taxon>
        <taxon>Viridiplantae</taxon>
        <taxon>Streptophyta</taxon>
        <taxon>Embryophyta</taxon>
        <taxon>Tracheophyta</taxon>
        <taxon>Spermatophyta</taxon>
        <taxon>Magnoliopsida</taxon>
        <taxon>Liliopsida</taxon>
        <taxon>Arecaceae</taxon>
        <taxon>Arecoideae</taxon>
        <taxon>Cocoseae</taxon>
        <taxon>Attaleinae</taxon>
        <taxon>Cocos</taxon>
    </lineage>
</organism>
<comment type="caution">
    <text evidence="2">The sequence shown here is derived from an EMBL/GenBank/DDBJ whole genome shotgun (WGS) entry which is preliminary data.</text>
</comment>
<name>A0A8K0I3I6_COCNU</name>
<evidence type="ECO:0000313" key="3">
    <source>
        <dbReference type="Proteomes" id="UP000797356"/>
    </source>
</evidence>
<dbReference type="Proteomes" id="UP000797356">
    <property type="component" value="Chromosome 3"/>
</dbReference>
<protein>
    <recommendedName>
        <fullName evidence="1">DUF7722 domain-containing protein</fullName>
    </recommendedName>
</protein>
<gene>
    <name evidence="2" type="ORF">COCNU_03G012790</name>
</gene>
<reference evidence="2" key="2">
    <citation type="submission" date="2019-07" db="EMBL/GenBank/DDBJ databases">
        <authorList>
            <person name="Yang Y."/>
            <person name="Bocs S."/>
            <person name="Baudouin L."/>
        </authorList>
    </citation>
    <scope>NUCLEOTIDE SEQUENCE</scope>
    <source>
        <tissue evidence="2">Spear leaf of Hainan Tall coconut</tissue>
    </source>
</reference>
<dbReference type="EMBL" id="CM017874">
    <property type="protein sequence ID" value="KAG1335160.1"/>
    <property type="molecule type" value="Genomic_DNA"/>
</dbReference>
<dbReference type="PANTHER" id="PTHR33513">
    <property type="entry name" value="OS06G0523300 PROTEIN"/>
    <property type="match status" value="1"/>
</dbReference>
<accession>A0A8K0I3I6</accession>
<dbReference type="PANTHER" id="PTHR33513:SF4">
    <property type="entry name" value="GB|AAF04428.1"/>
    <property type="match status" value="1"/>
</dbReference>
<feature type="domain" description="DUF7722" evidence="1">
    <location>
        <begin position="24"/>
        <end position="69"/>
    </location>
</feature>
<keyword evidence="3" id="KW-1185">Reference proteome</keyword>
<sequence length="71" mass="8483">MANGQRGKQQANERPSYFQMPLHYPRYTKADYETMPEWKLNCLLREYGLPVNGDLDYKRKFAMGAFIWPSY</sequence>
<dbReference type="InterPro" id="IPR056139">
    <property type="entry name" value="DUF7722"/>
</dbReference>
<dbReference type="Pfam" id="PF24847">
    <property type="entry name" value="DUF7722"/>
    <property type="match status" value="1"/>
</dbReference>
<reference evidence="2" key="1">
    <citation type="journal article" date="2017" name="Gigascience">
        <title>The genome draft of coconut (Cocos nucifera).</title>
        <authorList>
            <person name="Xiao Y."/>
            <person name="Xu P."/>
            <person name="Fan H."/>
            <person name="Baudouin L."/>
            <person name="Xia W."/>
            <person name="Bocs S."/>
            <person name="Xu J."/>
            <person name="Li Q."/>
            <person name="Guo A."/>
            <person name="Zhou L."/>
            <person name="Li J."/>
            <person name="Wu Y."/>
            <person name="Ma Z."/>
            <person name="Armero A."/>
            <person name="Issali A.E."/>
            <person name="Liu N."/>
            <person name="Peng M."/>
            <person name="Yang Y."/>
        </authorList>
    </citation>
    <scope>NUCLEOTIDE SEQUENCE</scope>
    <source>
        <tissue evidence="2">Spear leaf of Hainan Tall coconut</tissue>
    </source>
</reference>
<evidence type="ECO:0000259" key="1">
    <source>
        <dbReference type="Pfam" id="PF24847"/>
    </source>
</evidence>